<proteinExistence type="inferred from homology"/>
<name>A0A7J6W1V5_THATH</name>
<gene>
    <name evidence="2" type="ORF">FRX31_019901</name>
</gene>
<dbReference type="OrthoDB" id="2506647at2759"/>
<dbReference type="InterPro" id="IPR008914">
    <property type="entry name" value="PEBP"/>
</dbReference>
<evidence type="ECO:0000256" key="1">
    <source>
        <dbReference type="ARBA" id="ARBA00007091"/>
    </source>
</evidence>
<dbReference type="CDD" id="cd00866">
    <property type="entry name" value="PEBP_euk"/>
    <property type="match status" value="1"/>
</dbReference>
<dbReference type="FunFam" id="3.90.280.10:FF:000001">
    <property type="entry name" value="Terminal flower 1"/>
    <property type="match status" value="1"/>
</dbReference>
<comment type="similarity">
    <text evidence="1">Belongs to the phosphatidylethanolamine-binding protein family.</text>
</comment>
<dbReference type="InterPro" id="IPR035810">
    <property type="entry name" value="PEBP_euk"/>
</dbReference>
<keyword evidence="3" id="KW-1185">Reference proteome</keyword>
<dbReference type="AlphaFoldDB" id="A0A7J6W1V5"/>
<dbReference type="InterPro" id="IPR036610">
    <property type="entry name" value="PEBP-like_sf"/>
</dbReference>
<dbReference type="Gene3D" id="3.90.280.10">
    <property type="entry name" value="PEBP-like"/>
    <property type="match status" value="1"/>
</dbReference>
<dbReference type="SUPFAM" id="SSF49777">
    <property type="entry name" value="PEBP-like"/>
    <property type="match status" value="1"/>
</dbReference>
<protein>
    <submittedName>
        <fullName evidence="2">Terminal flower 1-like</fullName>
    </submittedName>
</protein>
<dbReference type="EMBL" id="JABWDY010024095">
    <property type="protein sequence ID" value="KAF5190512.1"/>
    <property type="molecule type" value="Genomic_DNA"/>
</dbReference>
<dbReference type="Pfam" id="PF01161">
    <property type="entry name" value="PBP"/>
    <property type="match status" value="1"/>
</dbReference>
<reference evidence="2 3" key="1">
    <citation type="submission" date="2020-06" db="EMBL/GenBank/DDBJ databases">
        <title>Transcriptomic and genomic resources for Thalictrum thalictroides and T. hernandezii: Facilitating candidate gene discovery in an emerging model plant lineage.</title>
        <authorList>
            <person name="Arias T."/>
            <person name="Riano-Pachon D.M."/>
            <person name="Di Stilio V.S."/>
        </authorList>
    </citation>
    <scope>NUCLEOTIDE SEQUENCE [LARGE SCALE GENOMIC DNA]</scope>
    <source>
        <strain evidence="3">cv. WT478/WT964</strain>
        <tissue evidence="2">Leaves</tissue>
    </source>
</reference>
<dbReference type="Proteomes" id="UP000554482">
    <property type="component" value="Unassembled WGS sequence"/>
</dbReference>
<evidence type="ECO:0000313" key="2">
    <source>
        <dbReference type="EMBL" id="KAF5190512.1"/>
    </source>
</evidence>
<dbReference type="PROSITE" id="PS01220">
    <property type="entry name" value="PBP"/>
    <property type="match status" value="1"/>
</dbReference>
<dbReference type="InterPro" id="IPR001858">
    <property type="entry name" value="Phosphatidylethanolamine-bd_CS"/>
</dbReference>
<dbReference type="PANTHER" id="PTHR11362">
    <property type="entry name" value="PHOSPHATIDYLETHANOLAMINE-BINDING PROTEIN"/>
    <property type="match status" value="1"/>
</dbReference>
<comment type="caution">
    <text evidence="2">The sequence shown here is derived from an EMBL/GenBank/DDBJ whole genome shotgun (WGS) entry which is preliminary data.</text>
</comment>
<evidence type="ECO:0000313" key="3">
    <source>
        <dbReference type="Proteomes" id="UP000554482"/>
    </source>
</evidence>
<accession>A0A7J6W1V5</accession>
<organism evidence="2 3">
    <name type="scientific">Thalictrum thalictroides</name>
    <name type="common">Rue-anemone</name>
    <name type="synonym">Anemone thalictroides</name>
    <dbReference type="NCBI Taxonomy" id="46969"/>
    <lineage>
        <taxon>Eukaryota</taxon>
        <taxon>Viridiplantae</taxon>
        <taxon>Streptophyta</taxon>
        <taxon>Embryophyta</taxon>
        <taxon>Tracheophyta</taxon>
        <taxon>Spermatophyta</taxon>
        <taxon>Magnoliopsida</taxon>
        <taxon>Ranunculales</taxon>
        <taxon>Ranunculaceae</taxon>
        <taxon>Thalictroideae</taxon>
        <taxon>Thalictrum</taxon>
    </lineage>
</organism>
<sequence>MERVLRPYILGGVIGDVVNVFSPTIEMHVTYSNRLVFNAQEFSPSLVINRPRVQIQGGDFRTFYTLVMTDPDVPNPSDPYLREHLHWIVTDIPGTTDATFGRELVRYESPTPYIGIHRFVFVLFQQRHRGSASNIPDSRDRFNTRNFADNNDLDSPVAVNFFNAQRPTAPRRRY</sequence>
<dbReference type="PANTHER" id="PTHR11362:SF13">
    <property type="entry name" value="PROTEIN TERMINAL FLOWER 1"/>
    <property type="match status" value="1"/>
</dbReference>